<dbReference type="SUPFAM" id="SSF52540">
    <property type="entry name" value="P-loop containing nucleoside triphosphate hydrolases"/>
    <property type="match status" value="1"/>
</dbReference>
<evidence type="ECO:0000313" key="16">
    <source>
        <dbReference type="EMBL" id="KAL3772595.1"/>
    </source>
</evidence>
<evidence type="ECO:0000256" key="6">
    <source>
        <dbReference type="ARBA" id="ARBA00017837"/>
    </source>
</evidence>
<dbReference type="InterPro" id="IPR000764">
    <property type="entry name" value="Uridine_kinase-like"/>
</dbReference>
<evidence type="ECO:0000313" key="17">
    <source>
        <dbReference type="Proteomes" id="UP001530400"/>
    </source>
</evidence>
<comment type="similarity">
    <text evidence="3">Belongs to the phosphoribulokinase family.</text>
</comment>
<evidence type="ECO:0000256" key="1">
    <source>
        <dbReference type="ARBA" id="ARBA00004690"/>
    </source>
</evidence>
<dbReference type="PRINTS" id="PR00478">
    <property type="entry name" value="PHRIBLKINASE"/>
</dbReference>
<evidence type="ECO:0000256" key="12">
    <source>
        <dbReference type="ARBA" id="ARBA00022840"/>
    </source>
</evidence>
<dbReference type="InterPro" id="IPR006082">
    <property type="entry name" value="PRK"/>
</dbReference>
<keyword evidence="9" id="KW-0808">Transferase</keyword>
<protein>
    <recommendedName>
        <fullName evidence="6">Phosphoribulokinase, chloroplastic</fullName>
        <ecNumber evidence="4">2.7.1.19</ecNumber>
        <ecNumber evidence="5">2.7.1.48</ecNumber>
    </recommendedName>
    <alternativeName>
        <fullName evidence="13">Phosphopentokinase</fullName>
    </alternativeName>
</protein>
<evidence type="ECO:0000256" key="3">
    <source>
        <dbReference type="ARBA" id="ARBA00009719"/>
    </source>
</evidence>
<comment type="caution">
    <text evidence="16">The sequence shown here is derived from an EMBL/GenBank/DDBJ whole genome shotgun (WGS) entry which is preliminary data.</text>
</comment>
<proteinExistence type="inferred from homology"/>
<dbReference type="GO" id="GO:0005524">
    <property type="term" value="F:ATP binding"/>
    <property type="evidence" value="ECO:0007669"/>
    <property type="project" value="UniProtKB-KW"/>
</dbReference>
<keyword evidence="17" id="KW-1185">Reference proteome</keyword>
<comment type="pathway">
    <text evidence="2">Carbohydrate biosynthesis; Calvin cycle.</text>
</comment>
<organism evidence="16 17">
    <name type="scientific">Cyclotella atomus</name>
    <dbReference type="NCBI Taxonomy" id="382360"/>
    <lineage>
        <taxon>Eukaryota</taxon>
        <taxon>Sar</taxon>
        <taxon>Stramenopiles</taxon>
        <taxon>Ochrophyta</taxon>
        <taxon>Bacillariophyta</taxon>
        <taxon>Coscinodiscophyceae</taxon>
        <taxon>Thalassiosirophycidae</taxon>
        <taxon>Stephanodiscales</taxon>
        <taxon>Stephanodiscaceae</taxon>
        <taxon>Cyclotella</taxon>
    </lineage>
</organism>
<keyword evidence="10" id="KW-0547">Nucleotide-binding</keyword>
<comment type="pathway">
    <text evidence="1">Pyrimidine metabolism; UMP biosynthesis via salvage pathway; UMP from uridine: step 1/1.</text>
</comment>
<dbReference type="InterPro" id="IPR006083">
    <property type="entry name" value="PRK/URK"/>
</dbReference>
<dbReference type="EMBL" id="JALLPJ020001264">
    <property type="protein sequence ID" value="KAL3772595.1"/>
    <property type="molecule type" value="Genomic_DNA"/>
</dbReference>
<name>A0ABD3N935_9STRA</name>
<evidence type="ECO:0000256" key="11">
    <source>
        <dbReference type="ARBA" id="ARBA00022777"/>
    </source>
</evidence>
<reference evidence="16 17" key="1">
    <citation type="submission" date="2024-10" db="EMBL/GenBank/DDBJ databases">
        <title>Updated reference genomes for cyclostephanoid diatoms.</title>
        <authorList>
            <person name="Roberts W.R."/>
            <person name="Alverson A.J."/>
        </authorList>
    </citation>
    <scope>NUCLEOTIDE SEQUENCE [LARGE SCALE GENOMIC DNA]</scope>
    <source>
        <strain evidence="16 17">AJA010-31</strain>
    </source>
</reference>
<feature type="domain" description="Phosphoribulokinase/uridine kinase" evidence="15">
    <location>
        <begin position="12"/>
        <end position="216"/>
    </location>
</feature>
<evidence type="ECO:0000259" key="15">
    <source>
        <dbReference type="Pfam" id="PF00485"/>
    </source>
</evidence>
<dbReference type="EC" id="2.7.1.19" evidence="4"/>
<evidence type="ECO:0000256" key="9">
    <source>
        <dbReference type="ARBA" id="ARBA00022679"/>
    </source>
</evidence>
<dbReference type="EC" id="2.7.1.48" evidence="5"/>
<dbReference type="InterPro" id="IPR027417">
    <property type="entry name" value="P-loop_NTPase"/>
</dbReference>
<evidence type="ECO:0000256" key="5">
    <source>
        <dbReference type="ARBA" id="ARBA00012137"/>
    </source>
</evidence>
<evidence type="ECO:0000256" key="8">
    <source>
        <dbReference type="ARBA" id="ARBA00022567"/>
    </source>
</evidence>
<dbReference type="Pfam" id="PF00485">
    <property type="entry name" value="PRK"/>
    <property type="match status" value="1"/>
</dbReference>
<accession>A0ABD3N935</accession>
<evidence type="ECO:0000256" key="2">
    <source>
        <dbReference type="ARBA" id="ARBA00005215"/>
    </source>
</evidence>
<keyword evidence="12" id="KW-0067">ATP-binding</keyword>
<dbReference type="PANTHER" id="PTHR10285">
    <property type="entry name" value="URIDINE KINASE"/>
    <property type="match status" value="1"/>
</dbReference>
<dbReference type="GO" id="GO:0008974">
    <property type="term" value="F:phosphoribulokinase activity"/>
    <property type="evidence" value="ECO:0007669"/>
    <property type="project" value="UniProtKB-EC"/>
</dbReference>
<dbReference type="NCBIfam" id="NF004018">
    <property type="entry name" value="PRK05480.1"/>
    <property type="match status" value="1"/>
</dbReference>
<keyword evidence="11" id="KW-0418">Kinase</keyword>
<comment type="catalytic activity">
    <reaction evidence="14">
        <text>D-ribulose 5-phosphate + ATP = D-ribulose 1,5-bisphosphate + ADP + H(+)</text>
        <dbReference type="Rhea" id="RHEA:19365"/>
        <dbReference type="ChEBI" id="CHEBI:15378"/>
        <dbReference type="ChEBI" id="CHEBI:30616"/>
        <dbReference type="ChEBI" id="CHEBI:57870"/>
        <dbReference type="ChEBI" id="CHEBI:58121"/>
        <dbReference type="ChEBI" id="CHEBI:456216"/>
        <dbReference type="EC" id="2.7.1.19"/>
    </reaction>
</comment>
<dbReference type="Proteomes" id="UP001530400">
    <property type="component" value="Unassembled WGS sequence"/>
</dbReference>
<keyword evidence="8" id="KW-0113">Calvin cycle</keyword>
<sequence length="246" mass="27517">MTTTQRSTKPIVIGIAGGTGAGKTTFAKSIYAAFGGCGWGINNENATSNDDCHITYLSHDDYYKDLSHITFEERACTNFDHPSSLDTDLIIEHIKALLDGKSVVAPRYDFSRHCRFQEGEVDVEGRTSGRVVESKKIILVEGILILSIKELVGLMDLKVFVDASPDIRVLRRIQRDTVERGRSINEIIAQYHSTVRPMHDEFVEPSKQNSDLIVHGHDEDEVVSRQKMDLAMRVICNHLKMEAGLS</sequence>
<evidence type="ECO:0000256" key="4">
    <source>
        <dbReference type="ARBA" id="ARBA00012042"/>
    </source>
</evidence>
<evidence type="ECO:0000256" key="10">
    <source>
        <dbReference type="ARBA" id="ARBA00022741"/>
    </source>
</evidence>
<evidence type="ECO:0000256" key="14">
    <source>
        <dbReference type="ARBA" id="ARBA00047663"/>
    </source>
</evidence>
<dbReference type="GO" id="GO:0019253">
    <property type="term" value="P:reductive pentose-phosphate cycle"/>
    <property type="evidence" value="ECO:0007669"/>
    <property type="project" value="UniProtKB-KW"/>
</dbReference>
<keyword evidence="7" id="KW-0602">Photosynthesis</keyword>
<evidence type="ECO:0000256" key="13">
    <source>
        <dbReference type="ARBA" id="ARBA00031382"/>
    </source>
</evidence>
<dbReference type="CDD" id="cd02023">
    <property type="entry name" value="UMPK"/>
    <property type="match status" value="1"/>
</dbReference>
<evidence type="ECO:0000256" key="7">
    <source>
        <dbReference type="ARBA" id="ARBA00022531"/>
    </source>
</evidence>
<dbReference type="AlphaFoldDB" id="A0ABD3N935"/>
<dbReference type="GO" id="GO:0004849">
    <property type="term" value="F:uridine kinase activity"/>
    <property type="evidence" value="ECO:0007669"/>
    <property type="project" value="UniProtKB-EC"/>
</dbReference>
<dbReference type="Gene3D" id="3.40.50.300">
    <property type="entry name" value="P-loop containing nucleotide triphosphate hydrolases"/>
    <property type="match status" value="1"/>
</dbReference>
<gene>
    <name evidence="16" type="ORF">ACHAWO_003650</name>
</gene>